<name>A0A679GG66_9GAMM</name>
<gene>
    <name evidence="3" type="ORF">PtoMrB4_20790</name>
    <name evidence="2" type="ORF">WP8S17C03_34900</name>
</gene>
<dbReference type="KEGG" id="poj:PtoMrB4_20790"/>
<proteinExistence type="predicted"/>
<dbReference type="GeneID" id="57397301"/>
<dbReference type="EMBL" id="AP022213">
    <property type="protein sequence ID" value="BBT17441.1"/>
    <property type="molecule type" value="Genomic_DNA"/>
</dbReference>
<accession>A0A679GG66</accession>
<protein>
    <recommendedName>
        <fullName evidence="6">Lipoprotein</fullName>
    </recommendedName>
</protein>
<reference evidence="2 5" key="1">
    <citation type="submission" date="2019-12" db="EMBL/GenBank/DDBJ databases">
        <title>complete genome sequences of Pseudomonas otitidis str. WP8-S17-CRE-03 isolated from wastewater treatment plant effluent.</title>
        <authorList>
            <person name="Sekizuka T."/>
            <person name="Itokawa K."/>
            <person name="Yatsu K."/>
            <person name="Inamine Y."/>
            <person name="Kuroda M."/>
        </authorList>
    </citation>
    <scope>NUCLEOTIDE SEQUENCE [LARGE SCALE GENOMIC DNA]</scope>
    <source>
        <strain evidence="2 5">WP8-S17-CRE-03</strain>
    </source>
</reference>
<dbReference type="AlphaFoldDB" id="A0A679GG66"/>
<evidence type="ECO:0008006" key="6">
    <source>
        <dbReference type="Google" id="ProtNLM"/>
    </source>
</evidence>
<feature type="chain" id="PRO_5043212100" description="Lipoprotein" evidence="1">
    <location>
        <begin position="22"/>
        <end position="195"/>
    </location>
</feature>
<dbReference type="Proteomes" id="UP000501237">
    <property type="component" value="Chromosome"/>
</dbReference>
<feature type="signal peptide" evidence="1">
    <location>
        <begin position="1"/>
        <end position="21"/>
    </location>
</feature>
<reference evidence="3 4" key="2">
    <citation type="journal article" date="2020" name="Microbiol. Resour. Announc.">
        <title>Complete genome sequence of Pseudomonas otitidis strain MrB4, isolated from Lake Biwa in Japan.</title>
        <authorList>
            <person name="Miyazaki K."/>
            <person name="Hase E."/>
            <person name="Maruya T."/>
        </authorList>
    </citation>
    <scope>NUCLEOTIDE SEQUENCE [LARGE SCALE GENOMIC DNA]</scope>
    <source>
        <strain evidence="3 4">MrB4</strain>
    </source>
</reference>
<evidence type="ECO:0000313" key="3">
    <source>
        <dbReference type="EMBL" id="BCA28102.1"/>
    </source>
</evidence>
<dbReference type="Proteomes" id="UP000515591">
    <property type="component" value="Chromosome"/>
</dbReference>
<dbReference type="PROSITE" id="PS51257">
    <property type="entry name" value="PROKAR_LIPOPROTEIN"/>
    <property type="match status" value="1"/>
</dbReference>
<dbReference type="RefSeq" id="WP_044407901.1">
    <property type="nucleotide sequence ID" value="NZ_AP022213.1"/>
</dbReference>
<sequence>MTRLLRISALFLGLALLTGCAGFRSGETADLGAWPAAKEQKPSLRYVVEGRMKMNDADSTAAPAVVKSWSDIVGKAYQESNLFSSVNEGFGDADITAEVKVTNDGHGSMALAFISGFTLGVIPATGEDRVITETIYRDRNGQVLATLTKEDGVRTWIQILLLPGAFVANPFTKINQVHYDNNKATILEASKKGIF</sequence>
<dbReference type="EMBL" id="AP022642">
    <property type="protein sequence ID" value="BCA28102.1"/>
    <property type="molecule type" value="Genomic_DNA"/>
</dbReference>
<keyword evidence="1" id="KW-0732">Signal</keyword>
<organism evidence="3 4">
    <name type="scientific">Metapseudomonas otitidis</name>
    <dbReference type="NCBI Taxonomy" id="319939"/>
    <lineage>
        <taxon>Bacteria</taxon>
        <taxon>Pseudomonadati</taxon>
        <taxon>Pseudomonadota</taxon>
        <taxon>Gammaproteobacteria</taxon>
        <taxon>Pseudomonadales</taxon>
        <taxon>Pseudomonadaceae</taxon>
        <taxon>Metapseudomonas</taxon>
    </lineage>
</organism>
<evidence type="ECO:0000256" key="1">
    <source>
        <dbReference type="SAM" id="SignalP"/>
    </source>
</evidence>
<evidence type="ECO:0000313" key="4">
    <source>
        <dbReference type="Proteomes" id="UP000501237"/>
    </source>
</evidence>
<evidence type="ECO:0000313" key="5">
    <source>
        <dbReference type="Proteomes" id="UP000515591"/>
    </source>
</evidence>
<evidence type="ECO:0000313" key="2">
    <source>
        <dbReference type="EMBL" id="BBT17441.1"/>
    </source>
</evidence>